<evidence type="ECO:0000313" key="2">
    <source>
        <dbReference type="EMBL" id="CAL1239738.1"/>
    </source>
</evidence>
<evidence type="ECO:0000313" key="3">
    <source>
        <dbReference type="Proteomes" id="UP001497493"/>
    </source>
</evidence>
<name>A0ABP1C6B1_9GAMM</name>
<dbReference type="InterPro" id="IPR017748">
    <property type="entry name" value="TagF"/>
</dbReference>
<keyword evidence="3" id="KW-1185">Reference proteome</keyword>
<dbReference type="Pfam" id="PF09867">
    <property type="entry name" value="TagF_N"/>
    <property type="match status" value="1"/>
</dbReference>
<dbReference type="PANTHER" id="PTHR47992">
    <property type="entry name" value="PROTEIN PHOSPHATASE"/>
    <property type="match status" value="1"/>
</dbReference>
<gene>
    <name evidence="2" type="ORF">MECH1_V1_0962</name>
</gene>
<dbReference type="InterPro" id="IPR038225">
    <property type="entry name" value="TagF_sf"/>
</dbReference>
<feature type="domain" description="PPM-type phosphatase" evidence="1">
    <location>
        <begin position="268"/>
        <end position="499"/>
    </location>
</feature>
<dbReference type="RefSeq" id="WP_348759276.1">
    <property type="nucleotide sequence ID" value="NZ_OZ026884.1"/>
</dbReference>
<dbReference type="Gene3D" id="3.40.1730.10">
    <property type="entry name" value="pa0076 domain"/>
    <property type="match status" value="1"/>
</dbReference>
<dbReference type="InterPro" id="IPR001932">
    <property type="entry name" value="PPM-type_phosphatase-like_dom"/>
</dbReference>
<dbReference type="InterPro" id="IPR015655">
    <property type="entry name" value="PP2C"/>
</dbReference>
<protein>
    <submittedName>
        <fullName evidence="2">Type VI secretion system protein ImpM</fullName>
    </submittedName>
</protein>
<dbReference type="NCBIfam" id="TIGR03373">
    <property type="entry name" value="VI_minor_4"/>
    <property type="match status" value="1"/>
</dbReference>
<dbReference type="InterPro" id="IPR036457">
    <property type="entry name" value="PPM-type-like_dom_sf"/>
</dbReference>
<dbReference type="Pfam" id="PF13672">
    <property type="entry name" value="PP2C_2"/>
    <property type="match status" value="1"/>
</dbReference>
<dbReference type="SUPFAM" id="SSF81606">
    <property type="entry name" value="PP2C-like"/>
    <property type="match status" value="1"/>
</dbReference>
<dbReference type="EMBL" id="OZ026884">
    <property type="protein sequence ID" value="CAL1239738.1"/>
    <property type="molecule type" value="Genomic_DNA"/>
</dbReference>
<dbReference type="Gene3D" id="3.60.40.10">
    <property type="entry name" value="PPM-type phosphatase domain"/>
    <property type="match status" value="1"/>
</dbReference>
<proteinExistence type="predicted"/>
<dbReference type="CDD" id="cd00143">
    <property type="entry name" value="PP2Cc"/>
    <property type="match status" value="1"/>
</dbReference>
<dbReference type="Proteomes" id="UP001497493">
    <property type="component" value="Chromosome"/>
</dbReference>
<dbReference type="SMART" id="SM00332">
    <property type="entry name" value="PP2Cc"/>
    <property type="match status" value="1"/>
</dbReference>
<dbReference type="SMART" id="SM00331">
    <property type="entry name" value="PP2C_SIG"/>
    <property type="match status" value="1"/>
</dbReference>
<evidence type="ECO:0000259" key="1">
    <source>
        <dbReference type="PROSITE" id="PS51746"/>
    </source>
</evidence>
<organism evidence="2 3">
    <name type="scientific">Candidatus Methylocalor cossyra</name>
    <dbReference type="NCBI Taxonomy" id="3108543"/>
    <lineage>
        <taxon>Bacteria</taxon>
        <taxon>Pseudomonadati</taxon>
        <taxon>Pseudomonadota</taxon>
        <taxon>Gammaproteobacteria</taxon>
        <taxon>Methylococcales</taxon>
        <taxon>Methylococcaceae</taxon>
        <taxon>Candidatus Methylocalor</taxon>
    </lineage>
</organism>
<accession>A0ABP1C6B1</accession>
<reference evidence="2 3" key="1">
    <citation type="submission" date="2024-04" db="EMBL/GenBank/DDBJ databases">
        <authorList>
            <person name="Cremers G."/>
        </authorList>
    </citation>
    <scope>NUCLEOTIDE SEQUENCE [LARGE SCALE GENOMIC DNA]</scope>
    <source>
        <strain evidence="2">MeCH1-AG</strain>
    </source>
</reference>
<sequence>MAAIVNPAGFYGKLPALGDFVSRRLPRQFIEPWDRWLQDGLAASRGQLAGGWLDIYLTSPIWRFGLSAGLCGAEAWAGLMMPSVDRVGRYFPLVVAAPVVSSDALVHLFETGSDWFAALERLALAGLEDGFDVDAFDRALRMLPSPALDGSPAAADGGQGRWALCIAMEGLERTPSALVGMGGTLLDRFLPSYSLWLTEGSERVGASLLLCEGLPPAEGFAALLTGDWQQRGWNMNLKRLFGWGKATSAAVAQPPSPGPAAHHWRWRSCGLSVVGHRRRINEDAFLERPDLGLWAVADGMGGHHAGDLASRTLVEALAGVEAAADLDRFAAQVGARIREVNGQLHRYAATVGEGQVVGSTVVAFLARGGRCTALWAGDSRLYRWRAGRLEQLTRDHSLRDELIDAGLCDTEQALTGADDNIITRAVGAEATLELDSLTLEAQAGDVFLLCSDGLAKELHPDDIAARLQSGDCEGAAKALIETALAWGGRDNVTVVVIRPELEA</sequence>
<dbReference type="PROSITE" id="PS51746">
    <property type="entry name" value="PPM_2"/>
    <property type="match status" value="1"/>
</dbReference>